<dbReference type="SMART" id="SM00248">
    <property type="entry name" value="ANK"/>
    <property type="match status" value="4"/>
</dbReference>
<evidence type="ECO:0000313" key="6">
    <source>
        <dbReference type="EMBL" id="SEC88084.1"/>
    </source>
</evidence>
<evidence type="ECO:0000256" key="3">
    <source>
        <dbReference type="PROSITE-ProRule" id="PRU00023"/>
    </source>
</evidence>
<accession>A0A1H4W6A7</accession>
<feature type="compositionally biased region" description="Polar residues" evidence="4">
    <location>
        <begin position="58"/>
        <end position="69"/>
    </location>
</feature>
<dbReference type="PANTHER" id="PTHR24171:SF9">
    <property type="entry name" value="ANKYRIN REPEAT DOMAIN-CONTAINING PROTEIN 39"/>
    <property type="match status" value="1"/>
</dbReference>
<evidence type="ECO:0000256" key="5">
    <source>
        <dbReference type="SAM" id="SignalP"/>
    </source>
</evidence>
<dbReference type="EMBL" id="FNSN01000004">
    <property type="protein sequence ID" value="SEC88084.1"/>
    <property type="molecule type" value="Genomic_DNA"/>
</dbReference>
<reference evidence="6 7" key="1">
    <citation type="submission" date="2016-10" db="EMBL/GenBank/DDBJ databases">
        <authorList>
            <person name="de Groot N.N."/>
        </authorList>
    </citation>
    <scope>NUCLEOTIDE SEQUENCE [LARGE SCALE GENOMIC DNA]</scope>
    <source>
        <strain evidence="6 7">DSM 10495</strain>
    </source>
</reference>
<keyword evidence="2 3" id="KW-0040">ANK repeat</keyword>
<feature type="signal peptide" evidence="5">
    <location>
        <begin position="1"/>
        <end position="33"/>
    </location>
</feature>
<feature type="region of interest" description="Disordered" evidence="4">
    <location>
        <begin position="28"/>
        <end position="72"/>
    </location>
</feature>
<dbReference type="InterPro" id="IPR036770">
    <property type="entry name" value="Ankyrin_rpt-contain_sf"/>
</dbReference>
<dbReference type="InterPro" id="IPR002110">
    <property type="entry name" value="Ankyrin_rpt"/>
</dbReference>
<dbReference type="Gene3D" id="1.25.40.20">
    <property type="entry name" value="Ankyrin repeat-containing domain"/>
    <property type="match status" value="1"/>
</dbReference>
<dbReference type="PROSITE" id="PS51257">
    <property type="entry name" value="PROKAR_LIPOPROTEIN"/>
    <property type="match status" value="1"/>
</dbReference>
<dbReference type="Pfam" id="PF12796">
    <property type="entry name" value="Ank_2"/>
    <property type="match status" value="1"/>
</dbReference>
<keyword evidence="1" id="KW-0677">Repeat</keyword>
<dbReference type="Proteomes" id="UP000182652">
    <property type="component" value="Unassembled WGS sequence"/>
</dbReference>
<sequence length="255" mass="26553">MEAMPTRGAVLKGSLAVLTVGLLGACAPGPTQAGSTQPPDDDAAPSARPSPPASSPAQHGSPTAESGSTASPAVLDARARAAARARLTEAQRARLDQDLIRAAKRNDAAEVKRLIEQGGDVDAKDSIQDSAFLYAGAEGFNEVLRLTLAAGADVRSVNRFGGTALIPACEHGHVETIRILLAAGVPVNHVNRLGWTGMQEAILLNTGGPRQQEAVRLLLAAGADPGIRDPQGRTALDNARRMGFTEIVRILESRR</sequence>
<keyword evidence="7" id="KW-1185">Reference proteome</keyword>
<dbReference type="AlphaFoldDB" id="A0A1H4W6A7"/>
<feature type="chain" id="PRO_5010292771" evidence="5">
    <location>
        <begin position="34"/>
        <end position="255"/>
    </location>
</feature>
<feature type="repeat" description="ANK" evidence="3">
    <location>
        <begin position="160"/>
        <end position="192"/>
    </location>
</feature>
<organism evidence="6 7">
    <name type="scientific">Arthrobacter woluwensis</name>
    <dbReference type="NCBI Taxonomy" id="156980"/>
    <lineage>
        <taxon>Bacteria</taxon>
        <taxon>Bacillati</taxon>
        <taxon>Actinomycetota</taxon>
        <taxon>Actinomycetes</taxon>
        <taxon>Micrococcales</taxon>
        <taxon>Micrococcaceae</taxon>
        <taxon>Arthrobacter</taxon>
    </lineage>
</organism>
<proteinExistence type="predicted"/>
<keyword evidence="5" id="KW-0732">Signal</keyword>
<dbReference type="PROSITE" id="PS50297">
    <property type="entry name" value="ANK_REP_REGION"/>
    <property type="match status" value="1"/>
</dbReference>
<dbReference type="PROSITE" id="PS50088">
    <property type="entry name" value="ANK_REPEAT"/>
    <property type="match status" value="1"/>
</dbReference>
<evidence type="ECO:0000256" key="1">
    <source>
        <dbReference type="ARBA" id="ARBA00022737"/>
    </source>
</evidence>
<protein>
    <submittedName>
        <fullName evidence="6">Uncharacterized protein</fullName>
    </submittedName>
</protein>
<name>A0A1H4W6A7_9MICC</name>
<dbReference type="PANTHER" id="PTHR24171">
    <property type="entry name" value="ANKYRIN REPEAT DOMAIN-CONTAINING PROTEIN 39-RELATED"/>
    <property type="match status" value="1"/>
</dbReference>
<dbReference type="STRING" id="156980.SAMN04489745_3410"/>
<evidence type="ECO:0000313" key="7">
    <source>
        <dbReference type="Proteomes" id="UP000182652"/>
    </source>
</evidence>
<evidence type="ECO:0000256" key="2">
    <source>
        <dbReference type="ARBA" id="ARBA00023043"/>
    </source>
</evidence>
<evidence type="ECO:0000256" key="4">
    <source>
        <dbReference type="SAM" id="MobiDB-lite"/>
    </source>
</evidence>
<dbReference type="SUPFAM" id="SSF48403">
    <property type="entry name" value="Ankyrin repeat"/>
    <property type="match status" value="1"/>
</dbReference>
<gene>
    <name evidence="6" type="ORF">SAMN04489745_3410</name>
</gene>